<keyword evidence="2" id="KW-1185">Reference proteome</keyword>
<proteinExistence type="predicted"/>
<sequence length="56" mass="6880">MENKKSKLNYFLDANTIVKVIAYHKFSDEEFEQKMTFGKWLEFKKSKNYFYKCLQV</sequence>
<reference evidence="1 2" key="1">
    <citation type="journal article" date="2020" name="Viruses">
        <title>Diversity and Host Interactions Among Virulent and Temperate Baltic Sea Flavobacterium Phages.</title>
        <authorList>
            <person name="Nilsson E."/>
            <person name="Bayfield O.W."/>
            <person name="Lundin D."/>
            <person name="Antson A.A."/>
            <person name="Holmfeldt K."/>
        </authorList>
    </citation>
    <scope>NUCLEOTIDE SEQUENCE [LARGE SCALE GENOMIC DNA]</scope>
</reference>
<evidence type="ECO:0000313" key="1">
    <source>
        <dbReference type="EMBL" id="QHB38736.1"/>
    </source>
</evidence>
<dbReference type="Proteomes" id="UP000464036">
    <property type="component" value="Segment"/>
</dbReference>
<evidence type="ECO:0000313" key="2">
    <source>
        <dbReference type="Proteomes" id="UP000464036"/>
    </source>
</evidence>
<organism evidence="1 2">
    <name type="scientific">Flavobacterium phage vB_FspS_hattifnatt9-1</name>
    <dbReference type="NCBI Taxonomy" id="2686246"/>
    <lineage>
        <taxon>Viruses</taxon>
        <taxon>Duplodnaviria</taxon>
        <taxon>Heunggongvirae</taxon>
        <taxon>Uroviricota</taxon>
        <taxon>Caudoviricetes</taxon>
        <taxon>Hattifnattvirus</taxon>
        <taxon>Hattifnattvirus hattifnatt</taxon>
    </lineage>
</organism>
<gene>
    <name evidence="1" type="ORF">hattifnatt91_gp051</name>
</gene>
<name>A0A6B9L9W8_9CAUD</name>
<dbReference type="EMBL" id="MN812207">
    <property type="protein sequence ID" value="QHB38736.1"/>
    <property type="molecule type" value="Genomic_DNA"/>
</dbReference>
<protein>
    <submittedName>
        <fullName evidence="1">Uncharacterized protein</fullName>
    </submittedName>
</protein>
<accession>A0A6B9L9W8</accession>